<evidence type="ECO:0000313" key="3">
    <source>
        <dbReference type="Proteomes" id="UP001058744"/>
    </source>
</evidence>
<dbReference type="RefSeq" id="WP_137138144.1">
    <property type="nucleotide sequence ID" value="NZ_CP101700.1"/>
</dbReference>
<proteinExistence type="predicted"/>
<organism evidence="2 3">
    <name type="scientific">Pseudomonas asiatica</name>
    <dbReference type="NCBI Taxonomy" id="2219225"/>
    <lineage>
        <taxon>Bacteria</taxon>
        <taxon>Pseudomonadati</taxon>
        <taxon>Pseudomonadota</taxon>
        <taxon>Gammaproteobacteria</taxon>
        <taxon>Pseudomonadales</taxon>
        <taxon>Pseudomonadaceae</taxon>
        <taxon>Pseudomonas</taxon>
    </lineage>
</organism>
<evidence type="ECO:0000259" key="1">
    <source>
        <dbReference type="Pfam" id="PF08722"/>
    </source>
</evidence>
<feature type="domain" description="TnsA endonuclease N-terminal" evidence="1">
    <location>
        <begin position="83"/>
        <end position="183"/>
    </location>
</feature>
<dbReference type="AlphaFoldDB" id="A0AAJ5LF63"/>
<dbReference type="GO" id="GO:0003676">
    <property type="term" value="F:nucleic acid binding"/>
    <property type="evidence" value="ECO:0007669"/>
    <property type="project" value="InterPro"/>
</dbReference>
<keyword evidence="2" id="KW-0378">Hydrolase</keyword>
<dbReference type="Proteomes" id="UP001058744">
    <property type="component" value="Chromosome"/>
</dbReference>
<dbReference type="InterPro" id="IPR011335">
    <property type="entry name" value="Restrct_endonuc-II-like"/>
</dbReference>
<protein>
    <submittedName>
        <fullName evidence="2">TnsA endonuclease N-terminal domain-containing protein</fullName>
    </submittedName>
</protein>
<gene>
    <name evidence="2" type="ORF">NOV18_27445</name>
</gene>
<dbReference type="GO" id="GO:0004519">
    <property type="term" value="F:endonuclease activity"/>
    <property type="evidence" value="ECO:0007669"/>
    <property type="project" value="UniProtKB-KW"/>
</dbReference>
<dbReference type="InterPro" id="IPR014833">
    <property type="entry name" value="TnsA_N"/>
</dbReference>
<dbReference type="Pfam" id="PF08722">
    <property type="entry name" value="Tn7_TnsA-like_N"/>
    <property type="match status" value="1"/>
</dbReference>
<keyword evidence="2" id="KW-0540">Nuclease</keyword>
<dbReference type="CDD" id="cd22362">
    <property type="entry name" value="TnsA_endonuclease-like"/>
    <property type="match status" value="1"/>
</dbReference>
<sequence length="303" mass="34206">MTSVPAASVKPARSKLMTQQKIDRRIKSGRGSGVKESYEPWIKVWDIKSKGVSHLVSGVKVHRTHHLISNAERDYLTVLEHENSIIDIREQFPLLTQAETQAIANSLNYRHPVYPGTQIPVVMTTDFLITYLDSSGEVKVAARSVKYRKEFEDANIGVQNRMAEKLAIEEKYWAARKIEWKLVLHENLSKVRIANLTILRTYASIHPSLPTEKNIGSLFDFLSQCKTDQVPLKALLDQASKNIYIDYMGVKSLFHHLLWNGRLQMDLTSKVISLSQPLHVWIGQSSPAVVAPIEVPDNAKSAS</sequence>
<dbReference type="Gene3D" id="3.40.1350.10">
    <property type="match status" value="1"/>
</dbReference>
<accession>A0AAJ5LF63</accession>
<reference evidence="2" key="1">
    <citation type="submission" date="2022-07" db="EMBL/GenBank/DDBJ databases">
        <title>Complete genome of MD9.</title>
        <authorList>
            <person name="Cao G."/>
        </authorList>
    </citation>
    <scope>NUCLEOTIDE SEQUENCE</scope>
    <source>
        <strain evidence="2">MD9</strain>
    </source>
</reference>
<dbReference type="SUPFAM" id="SSF52980">
    <property type="entry name" value="Restriction endonuclease-like"/>
    <property type="match status" value="1"/>
</dbReference>
<dbReference type="EMBL" id="CP101700">
    <property type="protein sequence ID" value="UUC21702.1"/>
    <property type="molecule type" value="Genomic_DNA"/>
</dbReference>
<name>A0AAJ5LF63_9PSED</name>
<keyword evidence="2" id="KW-0255">Endonuclease</keyword>
<dbReference type="InterPro" id="IPR011856">
    <property type="entry name" value="tRNA_endonuc-like_dom_sf"/>
</dbReference>
<evidence type="ECO:0000313" key="2">
    <source>
        <dbReference type="EMBL" id="UUC21702.1"/>
    </source>
</evidence>